<feature type="transmembrane region" description="Helical" evidence="1">
    <location>
        <begin position="123"/>
        <end position="144"/>
    </location>
</feature>
<evidence type="ECO:0000313" key="3">
    <source>
        <dbReference type="EMBL" id="EAV47282.1"/>
    </source>
</evidence>
<proteinExistence type="predicted"/>
<feature type="domain" description="VTT" evidence="2">
    <location>
        <begin position="54"/>
        <end position="157"/>
    </location>
</feature>
<protein>
    <recommendedName>
        <fullName evidence="2">VTT domain-containing protein</fullName>
    </recommendedName>
</protein>
<dbReference type="Proteomes" id="UP000054262">
    <property type="component" value="Unassembled WGS sequence"/>
</dbReference>
<evidence type="ECO:0000313" key="4">
    <source>
        <dbReference type="Proteomes" id="UP000054262"/>
    </source>
</evidence>
<comment type="caution">
    <text evidence="3">The sequence shown here is derived from an EMBL/GenBank/DDBJ whole genome shotgun (WGS) entry which is preliminary data.</text>
</comment>
<keyword evidence="1" id="KW-0472">Membrane</keyword>
<dbReference type="InterPro" id="IPR032816">
    <property type="entry name" value="VTT_dom"/>
</dbReference>
<keyword evidence="1" id="KW-0812">Transmembrane</keyword>
<gene>
    <name evidence="3" type="ORF">MB2181_04375</name>
</gene>
<reference evidence="3 4" key="1">
    <citation type="submission" date="2006-11" db="EMBL/GenBank/DDBJ databases">
        <authorList>
            <person name="Giovannoni S."/>
            <person name="Vergin K."/>
            <person name="Ferriera S."/>
            <person name="Johnson J."/>
            <person name="Kravitz S."/>
            <person name="Beeson K."/>
            <person name="Sutton G."/>
            <person name="Rogers Y.-H."/>
            <person name="Friedman R."/>
            <person name="Frazier M."/>
            <person name="Venter J.C."/>
        </authorList>
    </citation>
    <scope>NUCLEOTIDE SEQUENCE [LARGE SCALE GENOMIC DNA]</scope>
    <source>
        <strain evidence="3 4">HTCC2181</strain>
    </source>
</reference>
<dbReference type="AlphaFoldDB" id="A0P6X2"/>
<sequence>MHKLLACYDYILRLASHAKATYYLFLLSVAESSFFPIPPDVMLLPMCLAQPNRVWRLAGITTIGSALGGVIGYAIGAYAFGFIESVLVDSGYMDSYLHAVRWFEEWGFWAIFVAGFSPIPYKVFTIAGGAMGMALFPFVVASFIGRGARFYLLALLIRVFGHTADSLVRKHMDRIGWMMVGMILIGIIVLSMK</sequence>
<dbReference type="PANTHER" id="PTHR42709:SF11">
    <property type="entry name" value="DEDA FAMILY PROTEIN"/>
    <property type="match status" value="1"/>
</dbReference>
<organism evidence="3 4">
    <name type="scientific">Methylophilales bacterium HTCC2181</name>
    <dbReference type="NCBI Taxonomy" id="383631"/>
    <lineage>
        <taxon>Bacteria</taxon>
        <taxon>Pseudomonadati</taxon>
        <taxon>Pseudomonadota</taxon>
        <taxon>Betaproteobacteria</taxon>
        <taxon>Nitrosomonadales</taxon>
        <taxon>OM43 clade</taxon>
    </lineage>
</organism>
<dbReference type="EMBL" id="AAUX01000001">
    <property type="protein sequence ID" value="EAV47282.1"/>
    <property type="molecule type" value="Genomic_DNA"/>
</dbReference>
<feature type="transmembrane region" description="Helical" evidence="1">
    <location>
        <begin position="175"/>
        <end position="192"/>
    </location>
</feature>
<dbReference type="Pfam" id="PF09335">
    <property type="entry name" value="VTT_dom"/>
    <property type="match status" value="1"/>
</dbReference>
<keyword evidence="1" id="KW-1133">Transmembrane helix</keyword>
<feature type="transmembrane region" description="Helical" evidence="1">
    <location>
        <begin position="57"/>
        <end position="79"/>
    </location>
</feature>
<evidence type="ECO:0000259" key="2">
    <source>
        <dbReference type="Pfam" id="PF09335"/>
    </source>
</evidence>
<dbReference type="InterPro" id="IPR051311">
    <property type="entry name" value="DedA_domain"/>
</dbReference>
<dbReference type="GO" id="GO:0005886">
    <property type="term" value="C:plasma membrane"/>
    <property type="evidence" value="ECO:0007669"/>
    <property type="project" value="TreeGrafter"/>
</dbReference>
<evidence type="ECO:0000256" key="1">
    <source>
        <dbReference type="SAM" id="Phobius"/>
    </source>
</evidence>
<accession>A0P6X2</accession>
<dbReference type="OrthoDB" id="9810270at2"/>
<dbReference type="PANTHER" id="PTHR42709">
    <property type="entry name" value="ALKALINE PHOSPHATASE LIKE PROTEIN"/>
    <property type="match status" value="1"/>
</dbReference>
<keyword evidence="4" id="KW-1185">Reference proteome</keyword>
<name>A0P6X2_9PROT</name>